<dbReference type="InterPro" id="IPR017853">
    <property type="entry name" value="GH"/>
</dbReference>
<keyword evidence="5" id="KW-1015">Disulfide bond</keyword>
<dbReference type="PROSITE" id="PS50941">
    <property type="entry name" value="CHIT_BIND_I_2"/>
    <property type="match status" value="2"/>
</dbReference>
<dbReference type="Gene3D" id="3.20.20.80">
    <property type="entry name" value="Glycosidases"/>
    <property type="match status" value="1"/>
</dbReference>
<dbReference type="EMBL" id="JBFCZG010000009">
    <property type="protein sequence ID" value="KAL3418149.1"/>
    <property type="molecule type" value="Genomic_DNA"/>
</dbReference>
<protein>
    <recommendedName>
        <fullName evidence="2">chitinase</fullName>
        <ecNumber evidence="2">3.2.1.14</ecNumber>
    </recommendedName>
</protein>
<dbReference type="Gene3D" id="3.10.50.10">
    <property type="match status" value="1"/>
</dbReference>
<evidence type="ECO:0000313" key="11">
    <source>
        <dbReference type="Proteomes" id="UP001629113"/>
    </source>
</evidence>
<dbReference type="CDD" id="cd00035">
    <property type="entry name" value="ChtBD1"/>
    <property type="match status" value="1"/>
</dbReference>
<evidence type="ECO:0000259" key="9">
    <source>
        <dbReference type="PROSITE" id="PS51910"/>
    </source>
</evidence>
<dbReference type="Pfam" id="PF00704">
    <property type="entry name" value="Glyco_hydro_18"/>
    <property type="match status" value="1"/>
</dbReference>
<keyword evidence="7" id="KW-0732">Signal</keyword>
<feature type="disulfide bond" evidence="5">
    <location>
        <begin position="140"/>
        <end position="152"/>
    </location>
</feature>
<dbReference type="Gene3D" id="3.30.60.10">
    <property type="entry name" value="Endochitinase-like"/>
    <property type="match status" value="1"/>
</dbReference>
<organism evidence="10 11">
    <name type="scientific">Phlyctema vagabunda</name>
    <dbReference type="NCBI Taxonomy" id="108571"/>
    <lineage>
        <taxon>Eukaryota</taxon>
        <taxon>Fungi</taxon>
        <taxon>Dikarya</taxon>
        <taxon>Ascomycota</taxon>
        <taxon>Pezizomycotina</taxon>
        <taxon>Leotiomycetes</taxon>
        <taxon>Helotiales</taxon>
        <taxon>Dermateaceae</taxon>
        <taxon>Phlyctema</taxon>
    </lineage>
</organism>
<feature type="disulfide bond" evidence="5">
    <location>
        <begin position="119"/>
        <end position="123"/>
    </location>
</feature>
<dbReference type="InterPro" id="IPR011583">
    <property type="entry name" value="Chitinase_II/V-like_cat"/>
</dbReference>
<dbReference type="Proteomes" id="UP001629113">
    <property type="component" value="Unassembled WGS sequence"/>
</dbReference>
<evidence type="ECO:0000256" key="3">
    <source>
        <dbReference type="ARBA" id="ARBA00022669"/>
    </source>
</evidence>
<dbReference type="InterPro" id="IPR001223">
    <property type="entry name" value="Glyco_hydro18_cat"/>
</dbReference>
<feature type="compositionally biased region" description="Polar residues" evidence="6">
    <location>
        <begin position="539"/>
        <end position="558"/>
    </location>
</feature>
<keyword evidence="4" id="KW-0843">Virulence</keyword>
<dbReference type="SMART" id="SM00636">
    <property type="entry name" value="Glyco_18"/>
    <property type="match status" value="1"/>
</dbReference>
<evidence type="ECO:0000256" key="7">
    <source>
        <dbReference type="SAM" id="SignalP"/>
    </source>
</evidence>
<evidence type="ECO:0000313" key="10">
    <source>
        <dbReference type="EMBL" id="KAL3418149.1"/>
    </source>
</evidence>
<feature type="disulfide bond" evidence="5">
    <location>
        <begin position="145"/>
        <end position="159"/>
    </location>
</feature>
<evidence type="ECO:0000256" key="2">
    <source>
        <dbReference type="ARBA" id="ARBA00012729"/>
    </source>
</evidence>
<proteinExistence type="inferred from homology"/>
<comment type="caution">
    <text evidence="10">The sequence shown here is derived from an EMBL/GenBank/DDBJ whole genome shotgun (WGS) entry which is preliminary data.</text>
</comment>
<feature type="disulfide bond" evidence="5">
    <location>
        <begin position="96"/>
        <end position="108"/>
    </location>
</feature>
<dbReference type="InterPro" id="IPR001002">
    <property type="entry name" value="Chitin-bd_1"/>
</dbReference>
<feature type="disulfide bond" evidence="5">
    <location>
        <begin position="101"/>
        <end position="115"/>
    </location>
</feature>
<dbReference type="InterPro" id="IPR036861">
    <property type="entry name" value="Endochitinase-like_sf"/>
</dbReference>
<reference evidence="10 11" key="1">
    <citation type="submission" date="2024-06" db="EMBL/GenBank/DDBJ databases">
        <title>Complete genome of Phlyctema vagabunda strain 19-DSS-EL-015.</title>
        <authorList>
            <person name="Fiorenzani C."/>
        </authorList>
    </citation>
    <scope>NUCLEOTIDE SEQUENCE [LARGE SCALE GENOMIC DNA]</scope>
    <source>
        <strain evidence="10 11">19-DSS-EL-015</strain>
    </source>
</reference>
<dbReference type="EC" id="3.2.1.14" evidence="2"/>
<evidence type="ECO:0000256" key="1">
    <source>
        <dbReference type="ARBA" id="ARBA00008682"/>
    </source>
</evidence>
<dbReference type="SMART" id="SM00270">
    <property type="entry name" value="ChtBD1"/>
    <property type="match status" value="2"/>
</dbReference>
<accession>A0ABR4P4B8</accession>
<keyword evidence="3 5" id="KW-0147">Chitin-binding</keyword>
<evidence type="ECO:0000256" key="6">
    <source>
        <dbReference type="SAM" id="MobiDB-lite"/>
    </source>
</evidence>
<name>A0ABR4P4B8_9HELO</name>
<keyword evidence="11" id="KW-1185">Reference proteome</keyword>
<dbReference type="SUPFAM" id="SSF57016">
    <property type="entry name" value="Plant lectins/antimicrobial peptides"/>
    <property type="match status" value="1"/>
</dbReference>
<feature type="domain" description="Chitin-binding type-1" evidence="8">
    <location>
        <begin position="87"/>
        <end position="125"/>
    </location>
</feature>
<evidence type="ECO:0000259" key="8">
    <source>
        <dbReference type="PROSITE" id="PS50941"/>
    </source>
</evidence>
<dbReference type="Pfam" id="PF00187">
    <property type="entry name" value="Chitin_bind_1"/>
    <property type="match status" value="1"/>
</dbReference>
<evidence type="ECO:0000256" key="4">
    <source>
        <dbReference type="ARBA" id="ARBA00023026"/>
    </source>
</evidence>
<feature type="chain" id="PRO_5047209880" description="chitinase" evidence="7">
    <location>
        <begin position="18"/>
        <end position="1036"/>
    </location>
</feature>
<feature type="domain" description="Chitin-binding type-1" evidence="8">
    <location>
        <begin position="126"/>
        <end position="185"/>
    </location>
</feature>
<dbReference type="SUPFAM" id="SSF51445">
    <property type="entry name" value="(Trans)glycosidases"/>
    <property type="match status" value="1"/>
</dbReference>
<feature type="domain" description="GH18" evidence="9">
    <location>
        <begin position="201"/>
        <end position="565"/>
    </location>
</feature>
<evidence type="ECO:0000256" key="5">
    <source>
        <dbReference type="PROSITE-ProRule" id="PRU00261"/>
    </source>
</evidence>
<dbReference type="PROSITE" id="PS51910">
    <property type="entry name" value="GH18_2"/>
    <property type="match status" value="1"/>
</dbReference>
<dbReference type="PANTHER" id="PTHR47700">
    <property type="entry name" value="V CHITINASE, PUTATIVE (AFU_ORTHOLOGUE AFUA_6G13720)-RELATED"/>
    <property type="match status" value="1"/>
</dbReference>
<dbReference type="InterPro" id="IPR053214">
    <property type="entry name" value="LysM12-like"/>
</dbReference>
<dbReference type="SUPFAM" id="SSF54556">
    <property type="entry name" value="Chitinase insertion domain"/>
    <property type="match status" value="1"/>
</dbReference>
<feature type="signal peptide" evidence="7">
    <location>
        <begin position="1"/>
        <end position="17"/>
    </location>
</feature>
<comment type="caution">
    <text evidence="5">Lacks conserved residue(s) required for the propagation of feature annotation.</text>
</comment>
<sequence length="1036" mass="111807">MKSSVLLTLFCLGPALAAFKNGPGSSLTSGKHTDDYVPILELSEDRIAAEVGDNGTALTPYVRDSTQGVSPNREIFKKRQTATPVGAVTCSASSPCVDGTCCGSNNLCGYKEEHCGAGCQSNCEARAMCGVDSASGSEKCGLNLCCSYFGWCGTKDVHCIDAEPDKAAIGAGVTPCQEGMGSCEIKSSPECGEGSGTASGGKKIAYYAGWNSRERQCDKVYPANINTKGLTHLMYSFAGFDPNTFEVVADPDDIPLYPQFTKLGSSTLKTWIAIGGWKFNDPDQTTFTAFSDMVNSSANRAKFIKSLITFMDKYGFTGADIDWEYPSEAKRGGTKADKLGLVELMKDMRAAFGTKYGLSVVLAPDYWYLQGFAPKLMEPYVDHMGFMAYDLHGPWDSENALGNRIRPHTDIRDIDNGLTPLWFDGVTPSKIVMGLAYYGRTFTAASSSCPIMGCPFSGPGKPYGCTNAEGVLSNVDIRKIIKEKGVTPELLEGAMVKELVFDNDQWVAYDDEETIALKTAFANKRCLGGTMIWSIDYDSPSSSTNPDGSTPTETSKPTATALPAEGGPSGDYCIKDSPGREYTCVKCTDTDVDSSTKYPDVRWKAAMGDQAIEDHNKFYDVLSNGGGIEQLGPQGTYVRSLSWMWDGPKDWECKIGAVTTCNVGLSCGMTGVPAASMIMTSWTNLRAFYDNQYNAIQTAGLSMAANAAKFSSTFSPEQKSGDEAFGIMVDLLGEGFSMVNSAAWGNILKNADSWMREAAVDSLISAGTDLAKDKLAVPDTPIETLADVSAAVAEIVDIYREAIDSSVKKLFGGGEEGRKAMAIALQDGKWLDSSLKNQDLYDMTSILQRTLYGMLLTKTWGLKPTNHPYILLVDEKDHTGNPTSMGGATTLVSDSDIATARVAIGDQTFYLLNYQNCLEIIPDSENNQQCVTGDLTYLPGLGSLAAEKSIWNVKKDDIVTSAVEGWKLNGNKNGYEMPENSKHIDGSGNLGGLIFENGIRTPGFFNFPICDFRTATVAWYDVTFNNEDECDTFPCC</sequence>
<feature type="region of interest" description="Disordered" evidence="6">
    <location>
        <begin position="539"/>
        <end position="570"/>
    </location>
</feature>
<dbReference type="InterPro" id="IPR029070">
    <property type="entry name" value="Chitinase_insertion_sf"/>
</dbReference>
<gene>
    <name evidence="10" type="ORF">PVAG01_09864</name>
</gene>
<comment type="similarity">
    <text evidence="1">Belongs to the glycosyl hydrolase 18 family. Chitinase class V subfamily.</text>
</comment>
<dbReference type="PANTHER" id="PTHR47700:SF2">
    <property type="entry name" value="CHITINASE"/>
    <property type="match status" value="1"/>
</dbReference>